<reference evidence="1 2" key="1">
    <citation type="journal article" date="2022" name="Hortic Res">
        <title>A haplotype resolved chromosomal level avocado genome allows analysis of novel avocado genes.</title>
        <authorList>
            <person name="Nath O."/>
            <person name="Fletcher S.J."/>
            <person name="Hayward A."/>
            <person name="Shaw L.M."/>
            <person name="Masouleh A.K."/>
            <person name="Furtado A."/>
            <person name="Henry R.J."/>
            <person name="Mitter N."/>
        </authorList>
    </citation>
    <scope>NUCLEOTIDE SEQUENCE [LARGE SCALE GENOMIC DNA]</scope>
    <source>
        <strain evidence="2">cv. Hass</strain>
    </source>
</reference>
<dbReference type="EMBL" id="CM056819">
    <property type="protein sequence ID" value="KAJ8624726.1"/>
    <property type="molecule type" value="Genomic_DNA"/>
</dbReference>
<evidence type="ECO:0000313" key="1">
    <source>
        <dbReference type="EMBL" id="KAJ8624726.1"/>
    </source>
</evidence>
<name>A0ACC2KV44_PERAE</name>
<sequence>MKLSLGLFQLFSIFSLLCSNPIFAQCLDDQKSSLLSLFGSAPTPSWTPKTDCCLWKGVTCDSSNGYVTGLDLTNCSIRAPINSTSFISLSSLKSLNLSQNLFNSSIPASLGALSNLTHLNLSDSGFTGTIPIEISRIKMLESLDLSRTDPSSPFYLRFGNLDFEYLVGNLSGLRQLHLDGVDISSPVPRSMGDLANLTFLHLSGIDSSFVGRLLCLEVLDLQNNSFHGKIPSSLFTHPSLKHLQLSQNQFDAPLVEFGNASSSLSILDLSDNKLQGLIPSSVFQLMGLDTLWLSSNDFSDTMDFSLLQNLTNLRRLDLSNSGLSINTGGINFSLPQVNTLYLSSCNLKEFPDFLRNMYLDGYGPTHIFHQSEKVVFQACGQDATCVNGMVGRVHDACDFSKTESSWVSACTPPK</sequence>
<dbReference type="Proteomes" id="UP001234297">
    <property type="component" value="Chromosome 11"/>
</dbReference>
<accession>A0ACC2KV44</accession>
<organism evidence="1 2">
    <name type="scientific">Persea americana</name>
    <name type="common">Avocado</name>
    <dbReference type="NCBI Taxonomy" id="3435"/>
    <lineage>
        <taxon>Eukaryota</taxon>
        <taxon>Viridiplantae</taxon>
        <taxon>Streptophyta</taxon>
        <taxon>Embryophyta</taxon>
        <taxon>Tracheophyta</taxon>
        <taxon>Spermatophyta</taxon>
        <taxon>Magnoliopsida</taxon>
        <taxon>Magnoliidae</taxon>
        <taxon>Laurales</taxon>
        <taxon>Lauraceae</taxon>
        <taxon>Persea</taxon>
    </lineage>
</organism>
<comment type="caution">
    <text evidence="1">The sequence shown here is derived from an EMBL/GenBank/DDBJ whole genome shotgun (WGS) entry which is preliminary data.</text>
</comment>
<keyword evidence="2" id="KW-1185">Reference proteome</keyword>
<protein>
    <submittedName>
        <fullName evidence="1">Uncharacterized protein</fullName>
    </submittedName>
</protein>
<evidence type="ECO:0000313" key="2">
    <source>
        <dbReference type="Proteomes" id="UP001234297"/>
    </source>
</evidence>
<proteinExistence type="predicted"/>
<gene>
    <name evidence="1" type="ORF">MRB53_033256</name>
</gene>